<sequence>MKVILVSFLFIGVAWGNLSCSCGWRNAGRIVGGKDAGKNEYPWIVAFQTVQSTWTFCGGAIVTPWHVVTAAHCFEDVEAKDLVVVVGAHDVNSKYEYASSRHRAEKIIIHPQYNSKTTVNDIAIVVTSTEIKYNKFVGPACMPSGVLGNEMVGQMLKAIGWGRYDPDRPYADRIKKLKEVDLEIISTQECKKHWSVNAAQICTYTPRKDTCKGDSGGPLTWLDPETNRFTLAAVVSYGPKECGNVAVPGVNTNVSAYLKWIDYHISQTKSQAKTCHK</sequence>
<gene>
    <name evidence="14" type="ORF">NEZAVI_LOCUS14981</name>
</gene>
<dbReference type="EC" id="3.4.21.84" evidence="10"/>
<comment type="similarity">
    <text evidence="8">Belongs to the peptidase S1 family. CLIP subfamily.</text>
</comment>
<evidence type="ECO:0000256" key="4">
    <source>
        <dbReference type="ARBA" id="ARBA00022801"/>
    </source>
</evidence>
<keyword evidence="6 11" id="KW-0720">Serine protease</keyword>
<dbReference type="AlphaFoldDB" id="A0A9P0MWT7"/>
<evidence type="ECO:0000259" key="13">
    <source>
        <dbReference type="PROSITE" id="PS50240"/>
    </source>
</evidence>
<feature type="domain" description="Peptidase S1" evidence="13">
    <location>
        <begin position="30"/>
        <end position="266"/>
    </location>
</feature>
<dbReference type="Pfam" id="PF00089">
    <property type="entry name" value="Trypsin"/>
    <property type="match status" value="1"/>
</dbReference>
<comment type="catalytic activity">
    <reaction evidence="9">
        <text>Selective cleavage of 103-Arg-|-Ser-104 and 124-Ile-|-Ile-125 bonds in Limulus clotting factor B to form activated factor B. Cleavage of -Pro-Arg-|-Xaa- bonds in synthetic substrates.</text>
        <dbReference type="EC" id="3.4.21.84"/>
    </reaction>
</comment>
<dbReference type="InterPro" id="IPR043504">
    <property type="entry name" value="Peptidase_S1_PA_chymotrypsin"/>
</dbReference>
<dbReference type="GO" id="GO:0042381">
    <property type="term" value="P:hemolymph coagulation"/>
    <property type="evidence" value="ECO:0007669"/>
    <property type="project" value="UniProtKB-KW"/>
</dbReference>
<dbReference type="FunFam" id="2.40.10.10:FF:000120">
    <property type="entry name" value="Putative serine protease"/>
    <property type="match status" value="1"/>
</dbReference>
<dbReference type="InterPro" id="IPR001254">
    <property type="entry name" value="Trypsin_dom"/>
</dbReference>
<evidence type="ECO:0000256" key="2">
    <source>
        <dbReference type="ARBA" id="ARBA00022670"/>
    </source>
</evidence>
<dbReference type="InterPro" id="IPR009003">
    <property type="entry name" value="Peptidase_S1_PA"/>
</dbReference>
<dbReference type="Proteomes" id="UP001152798">
    <property type="component" value="Chromosome 7"/>
</dbReference>
<name>A0A9P0MWT7_NEZVI</name>
<evidence type="ECO:0000256" key="5">
    <source>
        <dbReference type="ARBA" id="ARBA00022820"/>
    </source>
</evidence>
<dbReference type="PROSITE" id="PS50240">
    <property type="entry name" value="TRYPSIN_DOM"/>
    <property type="match status" value="1"/>
</dbReference>
<dbReference type="PANTHER" id="PTHR24256">
    <property type="entry name" value="TRYPTASE-RELATED"/>
    <property type="match status" value="1"/>
</dbReference>
<evidence type="ECO:0000256" key="8">
    <source>
        <dbReference type="ARBA" id="ARBA00024195"/>
    </source>
</evidence>
<dbReference type="PRINTS" id="PR00722">
    <property type="entry name" value="CHYMOTRYPSIN"/>
</dbReference>
<evidence type="ECO:0000256" key="3">
    <source>
        <dbReference type="ARBA" id="ARBA00022729"/>
    </source>
</evidence>
<dbReference type="InterPro" id="IPR018114">
    <property type="entry name" value="TRYPSIN_HIS"/>
</dbReference>
<dbReference type="InterPro" id="IPR051487">
    <property type="entry name" value="Ser/Thr_Proteases_Immune/Dev"/>
</dbReference>
<evidence type="ECO:0000256" key="6">
    <source>
        <dbReference type="ARBA" id="ARBA00022825"/>
    </source>
</evidence>
<feature type="chain" id="PRO_5040185521" description="limulus clotting factor C" evidence="12">
    <location>
        <begin position="17"/>
        <end position="277"/>
    </location>
</feature>
<dbReference type="Gene3D" id="2.40.10.10">
    <property type="entry name" value="Trypsin-like serine proteases"/>
    <property type="match status" value="1"/>
</dbReference>
<evidence type="ECO:0000256" key="9">
    <source>
        <dbReference type="ARBA" id="ARBA00052079"/>
    </source>
</evidence>
<dbReference type="PROSITE" id="PS51257">
    <property type="entry name" value="PROKAR_LIPOPROTEIN"/>
    <property type="match status" value="1"/>
</dbReference>
<evidence type="ECO:0000313" key="14">
    <source>
        <dbReference type="EMBL" id="CAH1407200.1"/>
    </source>
</evidence>
<keyword evidence="4 11" id="KW-0378">Hydrolase</keyword>
<dbReference type="PROSITE" id="PS00134">
    <property type="entry name" value="TRYPSIN_HIS"/>
    <property type="match status" value="1"/>
</dbReference>
<keyword evidence="3 12" id="KW-0732">Signal</keyword>
<keyword evidence="1" id="KW-0768">Sushi</keyword>
<dbReference type="EMBL" id="OV725083">
    <property type="protein sequence ID" value="CAH1407200.1"/>
    <property type="molecule type" value="Genomic_DNA"/>
</dbReference>
<protein>
    <recommendedName>
        <fullName evidence="10">limulus clotting factor C</fullName>
        <ecNumber evidence="10">3.4.21.84</ecNumber>
    </recommendedName>
</protein>
<dbReference type="CDD" id="cd00190">
    <property type="entry name" value="Tryp_SPc"/>
    <property type="match status" value="1"/>
</dbReference>
<evidence type="ECO:0000256" key="7">
    <source>
        <dbReference type="ARBA" id="ARBA00023157"/>
    </source>
</evidence>
<reference evidence="14" key="1">
    <citation type="submission" date="2022-01" db="EMBL/GenBank/DDBJ databases">
        <authorList>
            <person name="King R."/>
        </authorList>
    </citation>
    <scope>NUCLEOTIDE SEQUENCE</scope>
</reference>
<evidence type="ECO:0000256" key="10">
    <source>
        <dbReference type="ARBA" id="ARBA00066707"/>
    </source>
</evidence>
<proteinExistence type="inferred from homology"/>
<dbReference type="GO" id="GO:0006508">
    <property type="term" value="P:proteolysis"/>
    <property type="evidence" value="ECO:0007669"/>
    <property type="project" value="UniProtKB-KW"/>
</dbReference>
<evidence type="ECO:0000256" key="1">
    <source>
        <dbReference type="ARBA" id="ARBA00022659"/>
    </source>
</evidence>
<keyword evidence="15" id="KW-1185">Reference proteome</keyword>
<dbReference type="SMART" id="SM00020">
    <property type="entry name" value="Tryp_SPc"/>
    <property type="match status" value="1"/>
</dbReference>
<evidence type="ECO:0000256" key="11">
    <source>
        <dbReference type="RuleBase" id="RU363034"/>
    </source>
</evidence>
<keyword evidence="7" id="KW-1015">Disulfide bond</keyword>
<dbReference type="GO" id="GO:0004252">
    <property type="term" value="F:serine-type endopeptidase activity"/>
    <property type="evidence" value="ECO:0007669"/>
    <property type="project" value="InterPro"/>
</dbReference>
<organism evidence="14 15">
    <name type="scientific">Nezara viridula</name>
    <name type="common">Southern green stink bug</name>
    <name type="synonym">Cimex viridulus</name>
    <dbReference type="NCBI Taxonomy" id="85310"/>
    <lineage>
        <taxon>Eukaryota</taxon>
        <taxon>Metazoa</taxon>
        <taxon>Ecdysozoa</taxon>
        <taxon>Arthropoda</taxon>
        <taxon>Hexapoda</taxon>
        <taxon>Insecta</taxon>
        <taxon>Pterygota</taxon>
        <taxon>Neoptera</taxon>
        <taxon>Paraneoptera</taxon>
        <taxon>Hemiptera</taxon>
        <taxon>Heteroptera</taxon>
        <taxon>Panheteroptera</taxon>
        <taxon>Pentatomomorpha</taxon>
        <taxon>Pentatomoidea</taxon>
        <taxon>Pentatomidae</taxon>
        <taxon>Pentatominae</taxon>
        <taxon>Nezara</taxon>
    </lineage>
</organism>
<dbReference type="InterPro" id="IPR033116">
    <property type="entry name" value="TRYPSIN_SER"/>
</dbReference>
<dbReference type="InterPro" id="IPR001314">
    <property type="entry name" value="Peptidase_S1A"/>
</dbReference>
<evidence type="ECO:0000256" key="12">
    <source>
        <dbReference type="SAM" id="SignalP"/>
    </source>
</evidence>
<keyword evidence="5" id="KW-0353">Hemolymph clotting</keyword>
<keyword evidence="2 11" id="KW-0645">Protease</keyword>
<feature type="signal peptide" evidence="12">
    <location>
        <begin position="1"/>
        <end position="16"/>
    </location>
</feature>
<dbReference type="PROSITE" id="PS00135">
    <property type="entry name" value="TRYPSIN_SER"/>
    <property type="match status" value="1"/>
</dbReference>
<evidence type="ECO:0000313" key="15">
    <source>
        <dbReference type="Proteomes" id="UP001152798"/>
    </source>
</evidence>
<dbReference type="SUPFAM" id="SSF50494">
    <property type="entry name" value="Trypsin-like serine proteases"/>
    <property type="match status" value="1"/>
</dbReference>
<accession>A0A9P0MWT7</accession>
<dbReference type="OrthoDB" id="6627909at2759"/>